<name>A0A6B8W7B3_9CORY</name>
<feature type="transmembrane region" description="Helical" evidence="2">
    <location>
        <begin position="218"/>
        <end position="240"/>
    </location>
</feature>
<protein>
    <recommendedName>
        <fullName evidence="3">DUF5129 domain-containing protein</fullName>
    </recommendedName>
</protein>
<evidence type="ECO:0000313" key="4">
    <source>
        <dbReference type="EMBL" id="QGU08541.1"/>
    </source>
</evidence>
<dbReference type="Pfam" id="PF17173">
    <property type="entry name" value="DUF5129"/>
    <property type="match status" value="1"/>
</dbReference>
<sequence length="498" mass="53511">MKPLSQTSSRMSLSQLAALRLGLSRSLALGAVAGLAAAPMLLVGLAGTAGAGEPVPAAITADAPADESVLVRFHNPDGELSPTDEDFLRDGTQAIDLPASVSVVDYIILGENDDNLNDTIEEYGKEQAPEIIAADDNKFAPGHLIIAVGLDPSRMGTYCGDDVCNELGIYEDGRLDGILDEMEEPLQQGNWAAGMLAGAQAAADPTVKREGGEVNGTAVAVIASSVVAAGGAATAAGVIYSQKKKARTARERFGHVSANYGRVAQDLQAIDIRAHSLSSPLADTELRSQWEDVKGRFLSLHQQMDSLEGLDSRSPDKEFRKKAKEITSAHETVTQMETAEENIELLAKMEHGDPAVRQRELSSLHEDLLEAEVRAEDGALAQRLRELDQKVLNLRSELQAPDFMGRYSDLLKDAQILFKAVQDKMYTDLKRSTEHEVPRLYNQGWHPGFGYNNYVPFAMIYSWHQADHQAAQAAQSSSSSANTSFSSGFAGGGGSRGF</sequence>
<dbReference type="AlphaFoldDB" id="A0A6B8W7B3"/>
<evidence type="ECO:0000256" key="1">
    <source>
        <dbReference type="SAM" id="MobiDB-lite"/>
    </source>
</evidence>
<reference evidence="4 5" key="1">
    <citation type="submission" date="2019-11" db="EMBL/GenBank/DDBJ databases">
        <title>Complete genome sequence of Corynebacterium kalinowskii 1959, a novel Corynebacterium species isolated from soil of a small paddock in Vilsendorf, Germany.</title>
        <authorList>
            <person name="Schaffert L."/>
            <person name="Ruwe M."/>
            <person name="Milse J."/>
            <person name="Hanuschka K."/>
            <person name="Ortseifen V."/>
            <person name="Droste J."/>
            <person name="Brandt D."/>
            <person name="Schlueter L."/>
            <person name="Kutter Y."/>
            <person name="Vinke S."/>
            <person name="Viehoefer P."/>
            <person name="Jacob L."/>
            <person name="Luebke N.-C."/>
            <person name="Schulte-Berndt E."/>
            <person name="Hain C."/>
            <person name="Linder M."/>
            <person name="Schmidt P."/>
            <person name="Wollenschlaeger L."/>
            <person name="Luttermann T."/>
            <person name="Thieme E."/>
            <person name="Hassa J."/>
            <person name="Haak M."/>
            <person name="Wittchen M."/>
            <person name="Mentz A."/>
            <person name="Persicke M."/>
            <person name="Busche T."/>
            <person name="Ruckert C."/>
        </authorList>
    </citation>
    <scope>NUCLEOTIDE SEQUENCE [LARGE SCALE GENOMIC DNA]</scope>
    <source>
        <strain evidence="4 5">2039</strain>
    </source>
</reference>
<proteinExistence type="predicted"/>
<evidence type="ECO:0000259" key="3">
    <source>
        <dbReference type="Pfam" id="PF17173"/>
    </source>
</evidence>
<dbReference type="EMBL" id="CP046455">
    <property type="protein sequence ID" value="QGU08541.1"/>
    <property type="molecule type" value="Genomic_DNA"/>
</dbReference>
<evidence type="ECO:0000313" key="5">
    <source>
        <dbReference type="Proteomes" id="UP000424462"/>
    </source>
</evidence>
<gene>
    <name evidence="4" type="ORF">COCCU_13210</name>
</gene>
<feature type="compositionally biased region" description="Low complexity" evidence="1">
    <location>
        <begin position="474"/>
        <end position="488"/>
    </location>
</feature>
<evidence type="ECO:0000256" key="2">
    <source>
        <dbReference type="SAM" id="Phobius"/>
    </source>
</evidence>
<accession>A0A6B8W7B3</accession>
<feature type="region of interest" description="Disordered" evidence="1">
    <location>
        <begin position="474"/>
        <end position="498"/>
    </location>
</feature>
<keyword evidence="5" id="KW-1185">Reference proteome</keyword>
<keyword evidence="2" id="KW-1133">Transmembrane helix</keyword>
<keyword evidence="2" id="KW-0472">Membrane</keyword>
<dbReference type="KEGG" id="cok:COCCU_13210"/>
<keyword evidence="2" id="KW-0812">Transmembrane</keyword>
<feature type="compositionally biased region" description="Gly residues" evidence="1">
    <location>
        <begin position="489"/>
        <end position="498"/>
    </location>
</feature>
<dbReference type="InterPro" id="IPR033435">
    <property type="entry name" value="DUF5129"/>
</dbReference>
<feature type="domain" description="DUF5129" evidence="3">
    <location>
        <begin position="86"/>
        <end position="340"/>
    </location>
</feature>
<dbReference type="RefSeq" id="WP_156232140.1">
    <property type="nucleotide sequence ID" value="NZ_CP046455.1"/>
</dbReference>
<dbReference type="Proteomes" id="UP000424462">
    <property type="component" value="Chromosome"/>
</dbReference>
<organism evidence="4 5">
    <name type="scientific">Corynebacterium occultum</name>
    <dbReference type="NCBI Taxonomy" id="2675219"/>
    <lineage>
        <taxon>Bacteria</taxon>
        <taxon>Bacillati</taxon>
        <taxon>Actinomycetota</taxon>
        <taxon>Actinomycetes</taxon>
        <taxon>Mycobacteriales</taxon>
        <taxon>Corynebacteriaceae</taxon>
        <taxon>Corynebacterium</taxon>
    </lineage>
</organism>